<evidence type="ECO:0000313" key="3">
    <source>
        <dbReference type="Proteomes" id="UP000016932"/>
    </source>
</evidence>
<feature type="compositionally biased region" description="Polar residues" evidence="1">
    <location>
        <begin position="432"/>
        <end position="442"/>
    </location>
</feature>
<reference evidence="2 3" key="1">
    <citation type="journal article" date="2012" name="PLoS Pathog.">
        <title>Diverse lifestyles and strategies of plant pathogenesis encoded in the genomes of eighteen Dothideomycetes fungi.</title>
        <authorList>
            <person name="Ohm R.A."/>
            <person name="Feau N."/>
            <person name="Henrissat B."/>
            <person name="Schoch C.L."/>
            <person name="Horwitz B.A."/>
            <person name="Barry K.W."/>
            <person name="Condon B.J."/>
            <person name="Copeland A.C."/>
            <person name="Dhillon B."/>
            <person name="Glaser F."/>
            <person name="Hesse C.N."/>
            <person name="Kosti I."/>
            <person name="LaButti K."/>
            <person name="Lindquist E.A."/>
            <person name="Lucas S."/>
            <person name="Salamov A.A."/>
            <person name="Bradshaw R.E."/>
            <person name="Ciuffetti L."/>
            <person name="Hamelin R.C."/>
            <person name="Kema G.H.J."/>
            <person name="Lawrence C."/>
            <person name="Scott J.A."/>
            <person name="Spatafora J.W."/>
            <person name="Turgeon B.G."/>
            <person name="de Wit P.J.G.M."/>
            <person name="Zhong S."/>
            <person name="Goodwin S.B."/>
            <person name="Grigoriev I.V."/>
        </authorList>
    </citation>
    <scope>NUCLEOTIDE SEQUENCE [LARGE SCALE GENOMIC DNA]</scope>
    <source>
        <strain evidence="2 3">CIRAD86</strain>
    </source>
</reference>
<dbReference type="GeneID" id="19338237"/>
<keyword evidence="3" id="KW-1185">Reference proteome</keyword>
<name>M2ZLI0_PSEFD</name>
<proteinExistence type="predicted"/>
<dbReference type="OrthoDB" id="10423811at2759"/>
<feature type="region of interest" description="Disordered" evidence="1">
    <location>
        <begin position="194"/>
        <end position="311"/>
    </location>
</feature>
<dbReference type="HOGENOM" id="CLU_493570_0_0_1"/>
<evidence type="ECO:0000313" key="2">
    <source>
        <dbReference type="EMBL" id="EME79934.1"/>
    </source>
</evidence>
<dbReference type="Proteomes" id="UP000016932">
    <property type="component" value="Unassembled WGS sequence"/>
</dbReference>
<dbReference type="VEuPathDB" id="FungiDB:MYCFIDRAFT_216038"/>
<dbReference type="RefSeq" id="XP_007929035.1">
    <property type="nucleotide sequence ID" value="XM_007930844.1"/>
</dbReference>
<feature type="compositionally biased region" description="Low complexity" evidence="1">
    <location>
        <begin position="282"/>
        <end position="296"/>
    </location>
</feature>
<dbReference type="KEGG" id="pfj:MYCFIDRAFT_216038"/>
<feature type="region of interest" description="Disordered" evidence="1">
    <location>
        <begin position="432"/>
        <end position="454"/>
    </location>
</feature>
<evidence type="ECO:0000256" key="1">
    <source>
        <dbReference type="SAM" id="MobiDB-lite"/>
    </source>
</evidence>
<dbReference type="AlphaFoldDB" id="M2ZLI0"/>
<protein>
    <submittedName>
        <fullName evidence="2">Uncharacterized protein</fullName>
    </submittedName>
</protein>
<dbReference type="EMBL" id="KB446561">
    <property type="protein sequence ID" value="EME79934.1"/>
    <property type="molecule type" value="Genomic_DNA"/>
</dbReference>
<accession>M2ZLI0</accession>
<gene>
    <name evidence="2" type="ORF">MYCFIDRAFT_216038</name>
</gene>
<organism evidence="2 3">
    <name type="scientific">Pseudocercospora fijiensis (strain CIRAD86)</name>
    <name type="common">Black leaf streak disease fungus</name>
    <name type="synonym">Mycosphaerella fijiensis</name>
    <dbReference type="NCBI Taxonomy" id="383855"/>
    <lineage>
        <taxon>Eukaryota</taxon>
        <taxon>Fungi</taxon>
        <taxon>Dikarya</taxon>
        <taxon>Ascomycota</taxon>
        <taxon>Pezizomycotina</taxon>
        <taxon>Dothideomycetes</taxon>
        <taxon>Dothideomycetidae</taxon>
        <taxon>Mycosphaerellales</taxon>
        <taxon>Mycosphaerellaceae</taxon>
        <taxon>Pseudocercospora</taxon>
    </lineage>
</organism>
<sequence length="552" mass="61099">MADLADSRSAVATAPIIDDHAILQGWTPINGRLIDTNIHGVHTYKPRPLEVYPTSIWKEMPARAADGEEILEYDEEEFLHLPEHLTAPENKAFEEGIAPTIQGDPGVWDYVSEEEYFGRKMTLLTDHRLLRLATKYTMKQLAEKINAATEVWEPDLVSEKTLQRRICERYIPRLAGAKGMTVAEIRKELKDARKVNGVGSQKRRSSVSMGSPHEQDAILDTGHVQDGEPKCSPTLRTKHKRVIPWLKDQAKTADEEEKQPSRKKSKTSLKPLTIPDTNKQDTTTSSATPSTATPSTGELGPIPDTDQAIFDSDPSRIVGASVYKLAVRYSVAEIQKRIVLAHPTSGIKSQHAKKELYKYVGQLAKESGKDRGAILDELNQARSEGRASKKGLKGGFAMRKRKAVEVEDEMPLYEGDAEALEVIDREMVASSVPLSTTPSTKTPRGGEFSPGKRNNIAVSLYTPTPRKSKIKSAGLRSPYFPKTTALPDTQIHNLVDDMVDYTTPKFQETARSYAAALALDGPALASREKSGGKERRIEILESPEEGVDVLIW</sequence>